<dbReference type="InterPro" id="IPR058404">
    <property type="entry name" value="DUF8091"/>
</dbReference>
<name>A0A381Q3M6_9ZZZZ</name>
<evidence type="ECO:0000259" key="1">
    <source>
        <dbReference type="Pfam" id="PF26351"/>
    </source>
</evidence>
<evidence type="ECO:0000313" key="2">
    <source>
        <dbReference type="EMBL" id="SUZ73922.1"/>
    </source>
</evidence>
<organism evidence="2">
    <name type="scientific">marine metagenome</name>
    <dbReference type="NCBI Taxonomy" id="408172"/>
    <lineage>
        <taxon>unclassified sequences</taxon>
        <taxon>metagenomes</taxon>
        <taxon>ecological metagenomes</taxon>
    </lineage>
</organism>
<dbReference type="Pfam" id="PF26351">
    <property type="entry name" value="DUF8091"/>
    <property type="match status" value="1"/>
</dbReference>
<feature type="domain" description="DUF8091" evidence="1">
    <location>
        <begin position="2"/>
        <end position="99"/>
    </location>
</feature>
<dbReference type="EMBL" id="UINC01001194">
    <property type="protein sequence ID" value="SUZ73922.1"/>
    <property type="molecule type" value="Genomic_DNA"/>
</dbReference>
<reference evidence="2" key="1">
    <citation type="submission" date="2018-05" db="EMBL/GenBank/DDBJ databases">
        <authorList>
            <person name="Lanie J.A."/>
            <person name="Ng W.-L."/>
            <person name="Kazmierczak K.M."/>
            <person name="Andrzejewski T.M."/>
            <person name="Davidsen T.M."/>
            <person name="Wayne K.J."/>
            <person name="Tettelin H."/>
            <person name="Glass J.I."/>
            <person name="Rusch D."/>
            <person name="Podicherti R."/>
            <person name="Tsui H.-C.T."/>
            <person name="Winkler M.E."/>
        </authorList>
    </citation>
    <scope>NUCLEOTIDE SEQUENCE</scope>
</reference>
<sequence>VFLSTHQVKLVHPIAQTRTIVKVQNDAENRRVSPKHGSLFDIFSELVYIPQMLNDANFEVDVVLIEEEEHREYDGRRGRRKRGWVTTGRHLVRVLEVVNIGSMEDLFGRMTGDLASTFTSADLGHAMRRSRSLGQKAAYCFRVAGLTRVCGKNGNELVYEKST</sequence>
<gene>
    <name evidence="2" type="ORF">METZ01_LOCUS26776</name>
</gene>
<accession>A0A381Q3M6</accession>
<dbReference type="AlphaFoldDB" id="A0A381Q3M6"/>
<protein>
    <recommendedName>
        <fullName evidence="1">DUF8091 domain-containing protein</fullName>
    </recommendedName>
</protein>
<proteinExistence type="predicted"/>
<feature type="non-terminal residue" evidence="2">
    <location>
        <position position="1"/>
    </location>
</feature>